<reference evidence="1" key="1">
    <citation type="submission" date="2021-01" db="EMBL/GenBank/DDBJ databases">
        <authorList>
            <person name="Corre E."/>
            <person name="Pelletier E."/>
            <person name="Niang G."/>
            <person name="Scheremetjew M."/>
            <person name="Finn R."/>
            <person name="Kale V."/>
            <person name="Holt S."/>
            <person name="Cochrane G."/>
            <person name="Meng A."/>
            <person name="Brown T."/>
            <person name="Cohen L."/>
        </authorList>
    </citation>
    <scope>NUCLEOTIDE SEQUENCE</scope>
    <source>
        <strain evidence="1">UTEX LB 2760</strain>
    </source>
</reference>
<dbReference type="SFLD" id="SFLDG01129">
    <property type="entry name" value="C1.5:_HAD__Beta-PGM__Phosphata"/>
    <property type="match status" value="1"/>
</dbReference>
<dbReference type="Gene3D" id="3.40.50.1000">
    <property type="entry name" value="HAD superfamily/HAD-like"/>
    <property type="match status" value="1"/>
</dbReference>
<dbReference type="NCBIfam" id="TIGR01685">
    <property type="entry name" value="MDP-1"/>
    <property type="match status" value="1"/>
</dbReference>
<dbReference type="GO" id="GO:0003993">
    <property type="term" value="F:acid phosphatase activity"/>
    <property type="evidence" value="ECO:0007669"/>
    <property type="project" value="TreeGrafter"/>
</dbReference>
<dbReference type="SFLD" id="SFLDG01131">
    <property type="entry name" value="C1.5.2:_MDP_Like"/>
    <property type="match status" value="1"/>
</dbReference>
<dbReference type="EMBL" id="HBEK01009099">
    <property type="protein sequence ID" value="CAD8395035.1"/>
    <property type="molecule type" value="Transcribed_RNA"/>
</dbReference>
<dbReference type="PANTHER" id="PTHR17901">
    <property type="entry name" value="MAGNESIUM-DEPENDENT PHOSPHATASE 1 MDP1"/>
    <property type="match status" value="1"/>
</dbReference>
<dbReference type="SUPFAM" id="SSF56784">
    <property type="entry name" value="HAD-like"/>
    <property type="match status" value="1"/>
</dbReference>
<dbReference type="InterPro" id="IPR036412">
    <property type="entry name" value="HAD-like_sf"/>
</dbReference>
<sequence>MKTSPTKLALVMTTTFAFTNSVFCHRSTSKVSFSREAATCRMGENGMSKDGSLPKMVVFDLDGTLWYPEMYMLWGSGPPFRRDTKTGNVRAVGGEMVKLLGSSRSVLYSLKTDEKFEDTLVGIASRTDEPEWAQECMKQFDVGDGISMKETVDYEAIYGGDKTNHLRELSKRSKVAFEDMIFFDNERGNLHSVQRLGVQCVYTPDGVTSKIWDKALADFKRIKASLAK</sequence>
<dbReference type="InterPro" id="IPR010036">
    <property type="entry name" value="MDP_1_eu_arc"/>
</dbReference>
<protein>
    <recommendedName>
        <fullName evidence="2">Magnesium-dependent phosphatase-1</fullName>
    </recommendedName>
</protein>
<dbReference type="SFLD" id="SFLDS00003">
    <property type="entry name" value="Haloacid_Dehalogenase"/>
    <property type="match status" value="1"/>
</dbReference>
<dbReference type="Pfam" id="PF12689">
    <property type="entry name" value="Acid_PPase"/>
    <property type="match status" value="1"/>
</dbReference>
<gene>
    <name evidence="1" type="ORF">RMAR0315_LOCUS5020</name>
</gene>
<organism evidence="1">
    <name type="scientific">Rhodosorus marinus</name>
    <dbReference type="NCBI Taxonomy" id="101924"/>
    <lineage>
        <taxon>Eukaryota</taxon>
        <taxon>Rhodophyta</taxon>
        <taxon>Stylonematophyceae</taxon>
        <taxon>Stylonematales</taxon>
        <taxon>Stylonemataceae</taxon>
        <taxon>Rhodosorus</taxon>
    </lineage>
</organism>
<evidence type="ECO:0000313" key="1">
    <source>
        <dbReference type="EMBL" id="CAD8395035.1"/>
    </source>
</evidence>
<dbReference type="InterPro" id="IPR010033">
    <property type="entry name" value="HAD_SF_ppase_IIIC"/>
</dbReference>
<dbReference type="InterPro" id="IPR023214">
    <property type="entry name" value="HAD_sf"/>
</dbReference>
<accession>A0A7S0G3G3</accession>
<proteinExistence type="predicted"/>
<dbReference type="PANTHER" id="PTHR17901:SF14">
    <property type="entry name" value="MAGNESIUM-DEPENDENT PHOSPHATASE 1"/>
    <property type="match status" value="1"/>
</dbReference>
<name>A0A7S0G3G3_9RHOD</name>
<dbReference type="NCBIfam" id="TIGR01681">
    <property type="entry name" value="HAD-SF-IIIC"/>
    <property type="match status" value="1"/>
</dbReference>
<evidence type="ECO:0008006" key="2">
    <source>
        <dbReference type="Google" id="ProtNLM"/>
    </source>
</evidence>
<dbReference type="AlphaFoldDB" id="A0A7S0G3G3"/>